<dbReference type="STRING" id="1601833.SAMN05518684_10230"/>
<evidence type="ECO:0000259" key="1">
    <source>
        <dbReference type="Pfam" id="PF20020"/>
    </source>
</evidence>
<feature type="domain" description="DUF6431" evidence="1">
    <location>
        <begin position="2"/>
        <end position="66"/>
    </location>
</feature>
<protein>
    <recommendedName>
        <fullName evidence="1">DUF6431 domain-containing protein</fullName>
    </recommendedName>
</protein>
<reference evidence="3" key="1">
    <citation type="submission" date="2016-10" db="EMBL/GenBank/DDBJ databases">
        <authorList>
            <person name="Varghese N."/>
            <person name="Submissions S."/>
        </authorList>
    </citation>
    <scope>NUCLEOTIDE SEQUENCE [LARGE SCALE GENOMIC DNA]</scope>
    <source>
        <strain evidence="3">S9</strain>
    </source>
</reference>
<dbReference type="AlphaFoldDB" id="A0A1H9Q3V7"/>
<dbReference type="InterPro" id="IPR045536">
    <property type="entry name" value="DUF6431"/>
</dbReference>
<dbReference type="EMBL" id="FOGT01000002">
    <property type="protein sequence ID" value="SER55098.1"/>
    <property type="molecule type" value="Genomic_DNA"/>
</dbReference>
<dbReference type="Pfam" id="PF20020">
    <property type="entry name" value="DUF6431"/>
    <property type="match status" value="1"/>
</dbReference>
<evidence type="ECO:0000313" key="3">
    <source>
        <dbReference type="Proteomes" id="UP000198571"/>
    </source>
</evidence>
<dbReference type="OrthoDB" id="2857559at2"/>
<proteinExistence type="predicted"/>
<keyword evidence="3" id="KW-1185">Reference proteome</keyword>
<evidence type="ECO:0000313" key="2">
    <source>
        <dbReference type="EMBL" id="SER55098.1"/>
    </source>
</evidence>
<sequence length="145" mass="16855">MNGDRSNLRIRRLKCDDCLTIHHELPDILVPHKHYDAASIEAVVHPQNKIKDRLPVGAESSTLSRWIRWFSLWLTDAIRCLRAIMLRYFMQVPNPSSPRDSSVLHLIGEFVGIEDGWLTRLVRPIVNTHSWLQTRFAYLSSLNRS</sequence>
<accession>A0A1H9Q3V7</accession>
<name>A0A1H9Q3V7_9BACI</name>
<gene>
    <name evidence="2" type="ORF">SAMN05518684_10230</name>
</gene>
<dbReference type="Proteomes" id="UP000198571">
    <property type="component" value="Unassembled WGS sequence"/>
</dbReference>
<organism evidence="2 3">
    <name type="scientific">Salipaludibacillus aurantiacus</name>
    <dbReference type="NCBI Taxonomy" id="1601833"/>
    <lineage>
        <taxon>Bacteria</taxon>
        <taxon>Bacillati</taxon>
        <taxon>Bacillota</taxon>
        <taxon>Bacilli</taxon>
        <taxon>Bacillales</taxon>
        <taxon>Bacillaceae</taxon>
    </lineage>
</organism>